<dbReference type="InterPro" id="IPR039316">
    <property type="entry name" value="CLE25/26"/>
</dbReference>
<feature type="signal peptide" evidence="2">
    <location>
        <begin position="1"/>
        <end position="28"/>
    </location>
</feature>
<gene>
    <name evidence="3" type="ORF">OLEA9_A069542</name>
</gene>
<accession>A0A8S0PEA6</accession>
<name>A0A8S0PEA6_OLEEU</name>
<keyword evidence="2" id="KW-0732">Signal</keyword>
<evidence type="ECO:0000256" key="1">
    <source>
        <dbReference type="SAM" id="MobiDB-lite"/>
    </source>
</evidence>
<dbReference type="PANTHER" id="PTHR34277">
    <property type="entry name" value="CLAVATA3/ESR (CLE)-RELATED PROTEIN 26"/>
    <property type="match status" value="1"/>
</dbReference>
<keyword evidence="4" id="KW-1185">Reference proteome</keyword>
<feature type="region of interest" description="Disordered" evidence="1">
    <location>
        <begin position="66"/>
        <end position="92"/>
    </location>
</feature>
<reference evidence="3 4" key="1">
    <citation type="submission" date="2019-12" db="EMBL/GenBank/DDBJ databases">
        <authorList>
            <person name="Alioto T."/>
            <person name="Alioto T."/>
            <person name="Gomez Garrido J."/>
        </authorList>
    </citation>
    <scope>NUCLEOTIDE SEQUENCE [LARGE SCALE GENOMIC DNA]</scope>
</reference>
<feature type="chain" id="PRO_5035834675" evidence="2">
    <location>
        <begin position="29"/>
        <end position="92"/>
    </location>
</feature>
<dbReference type="Proteomes" id="UP000594638">
    <property type="component" value="Unassembled WGS sequence"/>
</dbReference>
<comment type="caution">
    <text evidence="3">The sequence shown here is derived from an EMBL/GenBank/DDBJ whole genome shotgun (WGS) entry which is preliminary data.</text>
</comment>
<dbReference type="Gramene" id="OE9A069542T1">
    <property type="protein sequence ID" value="OE9A069542C1"/>
    <property type="gene ID" value="OE9A069542"/>
</dbReference>
<protein>
    <submittedName>
        <fullName evidence="3">Uncharacterized protein</fullName>
    </submittedName>
</protein>
<dbReference type="OrthoDB" id="1910203at2759"/>
<proteinExistence type="predicted"/>
<evidence type="ECO:0000313" key="3">
    <source>
        <dbReference type="EMBL" id="CAA2934372.1"/>
    </source>
</evidence>
<dbReference type="AlphaFoldDB" id="A0A8S0PEA6"/>
<evidence type="ECO:0000256" key="2">
    <source>
        <dbReference type="SAM" id="SignalP"/>
    </source>
</evidence>
<dbReference type="PANTHER" id="PTHR34277:SF2">
    <property type="entry name" value="CLAVATA3_ESR (CLE)-RELATED PROTEIN 26"/>
    <property type="match status" value="1"/>
</dbReference>
<organism evidence="3 4">
    <name type="scientific">Olea europaea subsp. europaea</name>
    <dbReference type="NCBI Taxonomy" id="158383"/>
    <lineage>
        <taxon>Eukaryota</taxon>
        <taxon>Viridiplantae</taxon>
        <taxon>Streptophyta</taxon>
        <taxon>Embryophyta</taxon>
        <taxon>Tracheophyta</taxon>
        <taxon>Spermatophyta</taxon>
        <taxon>Magnoliopsida</taxon>
        <taxon>eudicotyledons</taxon>
        <taxon>Gunneridae</taxon>
        <taxon>Pentapetalae</taxon>
        <taxon>asterids</taxon>
        <taxon>lamiids</taxon>
        <taxon>Lamiales</taxon>
        <taxon>Oleaceae</taxon>
        <taxon>Oleeae</taxon>
        <taxon>Olea</taxon>
    </lineage>
</organism>
<evidence type="ECO:0000313" key="4">
    <source>
        <dbReference type="Proteomes" id="UP000594638"/>
    </source>
</evidence>
<dbReference type="EMBL" id="CACTIH010000013">
    <property type="protein sequence ID" value="CAA2934372.1"/>
    <property type="molecule type" value="Genomic_DNA"/>
</dbReference>
<sequence length="92" mass="10335">MGSVSMFLKVLFRVVILLGVVQLVMVNASENGGRKMKSELNSINHMKMIRIEKHMVLAKLDLNYTNKRRVPNGPDPIHNRKAGKSRQPPGQA</sequence>